<keyword evidence="2" id="KW-1185">Reference proteome</keyword>
<organism evidence="1 2">
    <name type="scientific">Aphis glycines</name>
    <name type="common">Soybean aphid</name>
    <dbReference type="NCBI Taxonomy" id="307491"/>
    <lineage>
        <taxon>Eukaryota</taxon>
        <taxon>Metazoa</taxon>
        <taxon>Ecdysozoa</taxon>
        <taxon>Arthropoda</taxon>
        <taxon>Hexapoda</taxon>
        <taxon>Insecta</taxon>
        <taxon>Pterygota</taxon>
        <taxon>Neoptera</taxon>
        <taxon>Paraneoptera</taxon>
        <taxon>Hemiptera</taxon>
        <taxon>Sternorrhyncha</taxon>
        <taxon>Aphidomorpha</taxon>
        <taxon>Aphidoidea</taxon>
        <taxon>Aphididae</taxon>
        <taxon>Aphidini</taxon>
        <taxon>Aphis</taxon>
        <taxon>Aphis</taxon>
    </lineage>
</organism>
<dbReference type="AlphaFoldDB" id="A0A6G0TZN2"/>
<dbReference type="OrthoDB" id="6630070at2759"/>
<dbReference type="Proteomes" id="UP000475862">
    <property type="component" value="Unassembled WGS sequence"/>
</dbReference>
<protein>
    <submittedName>
        <fullName evidence="1">Uncharacterized protein</fullName>
    </submittedName>
</protein>
<gene>
    <name evidence="1" type="ORF">AGLY_004515</name>
</gene>
<reference evidence="1 2" key="1">
    <citation type="submission" date="2019-08" db="EMBL/GenBank/DDBJ databases">
        <title>The genome of the soybean aphid Biotype 1, its phylome, world population structure and adaptation to the North American continent.</title>
        <authorList>
            <person name="Giordano R."/>
            <person name="Donthu R.K."/>
            <person name="Hernandez A.G."/>
            <person name="Wright C.L."/>
            <person name="Zimin A.V."/>
        </authorList>
    </citation>
    <scope>NUCLEOTIDE SEQUENCE [LARGE SCALE GENOMIC DNA]</scope>
    <source>
        <tissue evidence="1">Whole aphids</tissue>
    </source>
</reference>
<proteinExistence type="predicted"/>
<name>A0A6G0TZN2_APHGL</name>
<dbReference type="EMBL" id="VYZN01000013">
    <property type="protein sequence ID" value="KAE9541270.1"/>
    <property type="molecule type" value="Genomic_DNA"/>
</dbReference>
<evidence type="ECO:0000313" key="2">
    <source>
        <dbReference type="Proteomes" id="UP000475862"/>
    </source>
</evidence>
<accession>A0A6G0TZN2</accession>
<evidence type="ECO:0000313" key="1">
    <source>
        <dbReference type="EMBL" id="KAE9541270.1"/>
    </source>
</evidence>
<sequence length="176" mass="20664">MLDVMKLNSSIFVFLNFYFGSEIQTCVTMNKYPSMPLSKTNGNSSNSLNITCDYRIKLMYLCSKTQLTSCTPDVVEYYIPIQTIMPEKYLKLHRETYRNKFHAGRDKLLSKNNSERSEECIDFTMIITSRNNALISNFGGGFRWKSEYPWCIIEFEFIRNMSKLRKFAINFELVIV</sequence>
<comment type="caution">
    <text evidence="1">The sequence shown here is derived from an EMBL/GenBank/DDBJ whole genome shotgun (WGS) entry which is preliminary data.</text>
</comment>